<organism evidence="2 3">
    <name type="scientific">Thalassotalea fonticola</name>
    <dbReference type="NCBI Taxonomy" id="3065649"/>
    <lineage>
        <taxon>Bacteria</taxon>
        <taxon>Pseudomonadati</taxon>
        <taxon>Pseudomonadota</taxon>
        <taxon>Gammaproteobacteria</taxon>
        <taxon>Alteromonadales</taxon>
        <taxon>Colwelliaceae</taxon>
        <taxon>Thalassotalea</taxon>
    </lineage>
</organism>
<keyword evidence="1" id="KW-0472">Membrane</keyword>
<gene>
    <name evidence="2" type="ORF">RI844_15570</name>
</gene>
<dbReference type="NCBIfam" id="NF037970">
    <property type="entry name" value="vanZ_1"/>
    <property type="match status" value="1"/>
</dbReference>
<keyword evidence="1" id="KW-0812">Transmembrane</keyword>
<accession>A0ABZ0GLJ9</accession>
<dbReference type="RefSeq" id="WP_348395589.1">
    <property type="nucleotide sequence ID" value="NZ_CP136600.1"/>
</dbReference>
<evidence type="ECO:0000313" key="3">
    <source>
        <dbReference type="Proteomes" id="UP001301442"/>
    </source>
</evidence>
<reference evidence="2 3" key="1">
    <citation type="submission" date="2023-09" db="EMBL/GenBank/DDBJ databases">
        <authorList>
            <person name="Qi X."/>
        </authorList>
    </citation>
    <scope>NUCLEOTIDE SEQUENCE [LARGE SCALE GENOMIC DNA]</scope>
    <source>
        <strain evidence="2 3">S1-1</strain>
    </source>
</reference>
<dbReference type="EMBL" id="CP136600">
    <property type="protein sequence ID" value="WOH36777.1"/>
    <property type="molecule type" value="Genomic_DNA"/>
</dbReference>
<feature type="transmembrane region" description="Helical" evidence="1">
    <location>
        <begin position="40"/>
        <end position="57"/>
    </location>
</feature>
<name>A0ABZ0GLJ9_9GAMM</name>
<sequence length="130" mass="14758">MKFIAALFFTFLCVVLFMANTGQQSIVMDIKNSLPYGDKVGHIFMYGSLTFLANYAFKFRYFGNIKMNQYGAVLVLLFSTSEEFSQIFIATRTFSLFDLTANLTGIAVFTLLSIYLGKQSSRYNQRLLTA</sequence>
<dbReference type="PANTHER" id="PTHR28008">
    <property type="entry name" value="DOMAIN PROTEIN, PUTATIVE (AFU_ORTHOLOGUE AFUA_3G10980)-RELATED"/>
    <property type="match status" value="1"/>
</dbReference>
<dbReference type="PANTHER" id="PTHR28008:SF1">
    <property type="entry name" value="DOMAIN PROTEIN, PUTATIVE (AFU_ORTHOLOGUE AFUA_3G10980)-RELATED"/>
    <property type="match status" value="1"/>
</dbReference>
<keyword evidence="1" id="KW-1133">Transmembrane helix</keyword>
<dbReference type="Proteomes" id="UP001301442">
    <property type="component" value="Chromosome"/>
</dbReference>
<feature type="transmembrane region" description="Helical" evidence="1">
    <location>
        <begin position="96"/>
        <end position="116"/>
    </location>
</feature>
<protein>
    <submittedName>
        <fullName evidence="2">VanZ family protein</fullName>
    </submittedName>
</protein>
<feature type="transmembrane region" description="Helical" evidence="1">
    <location>
        <begin position="69"/>
        <end position="90"/>
    </location>
</feature>
<evidence type="ECO:0000256" key="1">
    <source>
        <dbReference type="SAM" id="Phobius"/>
    </source>
</evidence>
<evidence type="ECO:0000313" key="2">
    <source>
        <dbReference type="EMBL" id="WOH36777.1"/>
    </source>
</evidence>
<proteinExistence type="predicted"/>
<keyword evidence="3" id="KW-1185">Reference proteome</keyword>